<comment type="caution">
    <text evidence="1">The sequence shown here is derived from an EMBL/GenBank/DDBJ whole genome shotgun (WGS) entry which is preliminary data.</text>
</comment>
<dbReference type="PANTHER" id="PTHR43207">
    <property type="entry name" value="AROGENATE DEHYDROGENASE-RELATED"/>
    <property type="match status" value="1"/>
</dbReference>
<protein>
    <recommendedName>
        <fullName evidence="3">Prephenate/arogenate dehydrogenase domain-containing protein</fullName>
    </recommendedName>
</protein>
<sequence>MSSLSPSSSRSQLSALATSATTLVCQGHIVLAPSRSNDSATAKNLGRLKHSTLFVDVLSVKEFPKNFLLELFPSDFNVLYTHSMFKPESTLDGWTGLSFVFEELCFLDEEYCVSCCEKFFNAFAKEDYRMVEMSCEDHDHYVVNSYLQARSITSHITLSAVSSMVTLSSHPHYYYHPSIIRIAFFLPTNHFACASSMPLRSLTMSQSLPKSSLSPSTSRSHQFFATILVCQGHTILAHSCSNHSAIARKLGVSFFQNTDNLCEEHPKVILLYSSIISMDRNSLRRSSLSSSSPIFDILCTHPKFGPKSTPDGSMILSFVFEKVCILDEEHCVFHYKKILNAFSREGCRMVEMSCEDHDCYAASS</sequence>
<dbReference type="GO" id="GO:0033730">
    <property type="term" value="F:arogenate dehydrogenase (NADP+) activity"/>
    <property type="evidence" value="ECO:0007669"/>
    <property type="project" value="InterPro"/>
</dbReference>
<dbReference type="InterPro" id="IPR045011">
    <property type="entry name" value="TYRAAT1/2"/>
</dbReference>
<reference evidence="1 2" key="1">
    <citation type="submission" date="2019-01" db="EMBL/GenBank/DDBJ databases">
        <title>Sequencing of cultivated peanut Arachis hypogaea provides insights into genome evolution and oil improvement.</title>
        <authorList>
            <person name="Chen X."/>
        </authorList>
    </citation>
    <scope>NUCLEOTIDE SEQUENCE [LARGE SCALE GENOMIC DNA]</scope>
    <source>
        <strain evidence="2">cv. Fuhuasheng</strain>
        <tissue evidence="1">Leaves</tissue>
    </source>
</reference>
<dbReference type="Gene3D" id="3.40.50.720">
    <property type="entry name" value="NAD(P)-binding Rossmann-like Domain"/>
    <property type="match status" value="2"/>
</dbReference>
<organism evidence="1 2">
    <name type="scientific">Arachis hypogaea</name>
    <name type="common">Peanut</name>
    <dbReference type="NCBI Taxonomy" id="3818"/>
    <lineage>
        <taxon>Eukaryota</taxon>
        <taxon>Viridiplantae</taxon>
        <taxon>Streptophyta</taxon>
        <taxon>Embryophyta</taxon>
        <taxon>Tracheophyta</taxon>
        <taxon>Spermatophyta</taxon>
        <taxon>Magnoliopsida</taxon>
        <taxon>eudicotyledons</taxon>
        <taxon>Gunneridae</taxon>
        <taxon>Pentapetalae</taxon>
        <taxon>rosids</taxon>
        <taxon>fabids</taxon>
        <taxon>Fabales</taxon>
        <taxon>Fabaceae</taxon>
        <taxon>Papilionoideae</taxon>
        <taxon>50 kb inversion clade</taxon>
        <taxon>dalbergioids sensu lato</taxon>
        <taxon>Dalbergieae</taxon>
        <taxon>Pterocarpus clade</taxon>
        <taxon>Arachis</taxon>
    </lineage>
</organism>
<name>A0A445CSH0_ARAHY</name>
<dbReference type="PANTHER" id="PTHR43207:SF4">
    <property type="entry name" value="AROGENATE DEHYDROGENASE 2, CHLOROPLASTIC"/>
    <property type="match status" value="1"/>
</dbReference>
<dbReference type="EMBL" id="SDMP01000006">
    <property type="protein sequence ID" value="RYR53880.1"/>
    <property type="molecule type" value="Genomic_DNA"/>
</dbReference>
<evidence type="ECO:0008006" key="3">
    <source>
        <dbReference type="Google" id="ProtNLM"/>
    </source>
</evidence>
<evidence type="ECO:0000313" key="2">
    <source>
        <dbReference type="Proteomes" id="UP000289738"/>
    </source>
</evidence>
<dbReference type="InterPro" id="IPR036291">
    <property type="entry name" value="NAD(P)-bd_dom_sf"/>
</dbReference>
<accession>A0A445CSH0</accession>
<proteinExistence type="predicted"/>
<gene>
    <name evidence="1" type="ORF">Ahy_A06g029124</name>
</gene>
<dbReference type="SUPFAM" id="SSF51735">
    <property type="entry name" value="NAD(P)-binding Rossmann-fold domains"/>
    <property type="match status" value="1"/>
</dbReference>
<dbReference type="STRING" id="3818.A0A445CSH0"/>
<dbReference type="GO" id="GO:0006571">
    <property type="term" value="P:tyrosine biosynthetic process"/>
    <property type="evidence" value="ECO:0007669"/>
    <property type="project" value="InterPro"/>
</dbReference>
<dbReference type="Proteomes" id="UP000289738">
    <property type="component" value="Chromosome A06"/>
</dbReference>
<dbReference type="AlphaFoldDB" id="A0A445CSH0"/>
<keyword evidence="2" id="KW-1185">Reference proteome</keyword>
<evidence type="ECO:0000313" key="1">
    <source>
        <dbReference type="EMBL" id="RYR53880.1"/>
    </source>
</evidence>